<dbReference type="Proteomes" id="UP000603865">
    <property type="component" value="Unassembled WGS sequence"/>
</dbReference>
<dbReference type="SUPFAM" id="SSF55729">
    <property type="entry name" value="Acyl-CoA N-acyltransferases (Nat)"/>
    <property type="match status" value="1"/>
</dbReference>
<reference evidence="4" key="2">
    <citation type="submission" date="2020-09" db="EMBL/GenBank/DDBJ databases">
        <authorList>
            <person name="Sun Q."/>
            <person name="Ohkuma M."/>
        </authorList>
    </citation>
    <scope>NUCLEOTIDE SEQUENCE</scope>
    <source>
        <strain evidence="4">JCM 31311</strain>
    </source>
</reference>
<dbReference type="EMBL" id="BMQL01000048">
    <property type="protein sequence ID" value="GGR29919.1"/>
    <property type="molecule type" value="Genomic_DNA"/>
</dbReference>
<reference evidence="4" key="1">
    <citation type="journal article" date="2014" name="Int. J. Syst. Evol. Microbiol.">
        <title>Complete genome sequence of Corynebacterium casei LMG S-19264T (=DSM 44701T), isolated from a smear-ripened cheese.</title>
        <authorList>
            <consortium name="US DOE Joint Genome Institute (JGI-PGF)"/>
            <person name="Walter F."/>
            <person name="Albersmeier A."/>
            <person name="Kalinowski J."/>
            <person name="Ruckert C."/>
        </authorList>
    </citation>
    <scope>NUCLEOTIDE SEQUENCE</scope>
    <source>
        <strain evidence="4">JCM 31311</strain>
    </source>
</reference>
<organism evidence="4 5">
    <name type="scientific">Deinococcus ruber</name>
    <dbReference type="NCBI Taxonomy" id="1848197"/>
    <lineage>
        <taxon>Bacteria</taxon>
        <taxon>Thermotogati</taxon>
        <taxon>Deinococcota</taxon>
        <taxon>Deinococci</taxon>
        <taxon>Deinococcales</taxon>
        <taxon>Deinococcaceae</taxon>
        <taxon>Deinococcus</taxon>
    </lineage>
</organism>
<dbReference type="PANTHER" id="PTHR43877">
    <property type="entry name" value="AMINOALKYLPHOSPHONATE N-ACETYLTRANSFERASE-RELATED-RELATED"/>
    <property type="match status" value="1"/>
</dbReference>
<dbReference type="PROSITE" id="PS51186">
    <property type="entry name" value="GNAT"/>
    <property type="match status" value="1"/>
</dbReference>
<evidence type="ECO:0000259" key="3">
    <source>
        <dbReference type="PROSITE" id="PS51186"/>
    </source>
</evidence>
<dbReference type="InterPro" id="IPR016181">
    <property type="entry name" value="Acyl_CoA_acyltransferase"/>
</dbReference>
<comment type="caution">
    <text evidence="4">The sequence shown here is derived from an EMBL/GenBank/DDBJ whole genome shotgun (WGS) entry which is preliminary data.</text>
</comment>
<evidence type="ECO:0000313" key="5">
    <source>
        <dbReference type="Proteomes" id="UP000603865"/>
    </source>
</evidence>
<accession>A0A918CLW7</accession>
<dbReference type="AlphaFoldDB" id="A0A918CLW7"/>
<dbReference type="CDD" id="cd04301">
    <property type="entry name" value="NAT_SF"/>
    <property type="match status" value="1"/>
</dbReference>
<evidence type="ECO:0000313" key="4">
    <source>
        <dbReference type="EMBL" id="GGR29919.1"/>
    </source>
</evidence>
<name>A0A918CLW7_9DEIO</name>
<gene>
    <name evidence="4" type="ORF">GCM10008957_45960</name>
</gene>
<proteinExistence type="predicted"/>
<dbReference type="Gene3D" id="3.40.630.30">
    <property type="match status" value="1"/>
</dbReference>
<dbReference type="GO" id="GO:0016747">
    <property type="term" value="F:acyltransferase activity, transferring groups other than amino-acyl groups"/>
    <property type="evidence" value="ECO:0007669"/>
    <property type="project" value="InterPro"/>
</dbReference>
<protein>
    <submittedName>
        <fullName evidence="4">GNAT family N-acetyltransferase</fullName>
    </submittedName>
</protein>
<dbReference type="Pfam" id="PF00583">
    <property type="entry name" value="Acetyltransf_1"/>
    <property type="match status" value="1"/>
</dbReference>
<dbReference type="RefSeq" id="WP_189092855.1">
    <property type="nucleotide sequence ID" value="NZ_BMQL01000048.1"/>
</dbReference>
<sequence>MTSQPDQGTTLHIRPATFNDAAPLIQTAAHALSVRGETLWHPEEVTADALTRQYPAGHVLLGELEGVPAVTCILIDHDPYFWPAAVPGEALYLHKLAVLPGMQGRGLAHAMLKAAVQEVRARRGHFLRLDTAYLRPRLRAVYEQFGFEYVGEKQNERHHFALYEYAVKD</sequence>
<dbReference type="InterPro" id="IPR050832">
    <property type="entry name" value="Bact_Acetyltransf"/>
</dbReference>
<dbReference type="InterPro" id="IPR000182">
    <property type="entry name" value="GNAT_dom"/>
</dbReference>
<dbReference type="PANTHER" id="PTHR43877:SF1">
    <property type="entry name" value="ACETYLTRANSFERASE"/>
    <property type="match status" value="1"/>
</dbReference>
<evidence type="ECO:0000256" key="2">
    <source>
        <dbReference type="ARBA" id="ARBA00023315"/>
    </source>
</evidence>
<keyword evidence="1" id="KW-0808">Transferase</keyword>
<feature type="domain" description="N-acetyltransferase" evidence="3">
    <location>
        <begin position="11"/>
        <end position="169"/>
    </location>
</feature>
<keyword evidence="2" id="KW-0012">Acyltransferase</keyword>
<keyword evidence="5" id="KW-1185">Reference proteome</keyword>
<evidence type="ECO:0000256" key="1">
    <source>
        <dbReference type="ARBA" id="ARBA00022679"/>
    </source>
</evidence>